<accession>A0A8J3L7H7</accession>
<dbReference type="Proteomes" id="UP000660339">
    <property type="component" value="Unassembled WGS sequence"/>
</dbReference>
<dbReference type="InterPro" id="IPR048708">
    <property type="entry name" value="VapB45-like_HTH"/>
</dbReference>
<dbReference type="InterPro" id="IPR009057">
    <property type="entry name" value="Homeodomain-like_sf"/>
</dbReference>
<dbReference type="AlphaFoldDB" id="A0A8J3L7H7"/>
<proteinExistence type="predicted"/>
<feature type="domain" description="Putative antitoxin VapB45-like DNA-binding HTH" evidence="1">
    <location>
        <begin position="13"/>
        <end position="95"/>
    </location>
</feature>
<dbReference type="RefSeq" id="WP_166383777.1">
    <property type="nucleotide sequence ID" value="NZ_BAAATT010000006.1"/>
</dbReference>
<evidence type="ECO:0000313" key="2">
    <source>
        <dbReference type="EMBL" id="GIG15818.1"/>
    </source>
</evidence>
<dbReference type="Pfam" id="PF21321">
    <property type="entry name" value="HTH_66"/>
    <property type="match status" value="1"/>
</dbReference>
<evidence type="ECO:0000259" key="1">
    <source>
        <dbReference type="Pfam" id="PF21321"/>
    </source>
</evidence>
<keyword evidence="3" id="KW-1185">Reference proteome</keyword>
<dbReference type="SUPFAM" id="SSF46689">
    <property type="entry name" value="Homeodomain-like"/>
    <property type="match status" value="1"/>
</dbReference>
<reference evidence="2" key="1">
    <citation type="submission" date="2021-01" db="EMBL/GenBank/DDBJ databases">
        <title>Whole genome shotgun sequence of Catellatospora methionotrophica NBRC 14553.</title>
        <authorList>
            <person name="Komaki H."/>
            <person name="Tamura T."/>
        </authorList>
    </citation>
    <scope>NUCLEOTIDE SEQUENCE</scope>
    <source>
        <strain evidence="2">NBRC 14553</strain>
    </source>
</reference>
<sequence>MTAATLDRHLTTPIYSFADGARMLGMPPNTLHNWATGYVLKRADAPPSVAYPLVTSSAKRPGSRAVLPFVGLAEAYALLAFKEAGVPVLRIRPAVKWLDEHLGLPQALASERLMTDGAEVLYDFAHHGDDDDAREAIEGLVVVRSGQQVFRPVVEQFLKRVTYRNGWISAIRLPSYQADVIADPLINGGLPTLRRRGVRVADVLGRVRAGESPADVADDYGLDPSEVVSLAGAG</sequence>
<evidence type="ECO:0000313" key="3">
    <source>
        <dbReference type="Proteomes" id="UP000660339"/>
    </source>
</evidence>
<dbReference type="InterPro" id="IPR007367">
    <property type="entry name" value="DUF433"/>
</dbReference>
<protein>
    <submittedName>
        <fullName evidence="2">Putative antitoxin VapB45</fullName>
    </submittedName>
</protein>
<dbReference type="EMBL" id="BONJ01000022">
    <property type="protein sequence ID" value="GIG15818.1"/>
    <property type="molecule type" value="Genomic_DNA"/>
</dbReference>
<name>A0A8J3L7H7_9ACTN</name>
<organism evidence="2 3">
    <name type="scientific">Catellatospora methionotrophica</name>
    <dbReference type="NCBI Taxonomy" id="121620"/>
    <lineage>
        <taxon>Bacteria</taxon>
        <taxon>Bacillati</taxon>
        <taxon>Actinomycetota</taxon>
        <taxon>Actinomycetes</taxon>
        <taxon>Micromonosporales</taxon>
        <taxon>Micromonosporaceae</taxon>
        <taxon>Catellatospora</taxon>
    </lineage>
</organism>
<dbReference type="Pfam" id="PF04255">
    <property type="entry name" value="DUF433"/>
    <property type="match status" value="1"/>
</dbReference>
<gene>
    <name evidence="2" type="primary">vapB45</name>
    <name evidence="2" type="ORF">Cme02nite_41500</name>
</gene>
<comment type="caution">
    <text evidence="2">The sequence shown here is derived from an EMBL/GenBank/DDBJ whole genome shotgun (WGS) entry which is preliminary data.</text>
</comment>